<dbReference type="GO" id="GO:0000160">
    <property type="term" value="P:phosphorelay signal transduction system"/>
    <property type="evidence" value="ECO:0007669"/>
    <property type="project" value="InterPro"/>
</dbReference>
<keyword evidence="5" id="KW-1185">Reference proteome</keyword>
<feature type="modified residue" description="4-aspartylphosphate" evidence="2">
    <location>
        <position position="59"/>
    </location>
</feature>
<evidence type="ECO:0000256" key="2">
    <source>
        <dbReference type="PROSITE-ProRule" id="PRU00169"/>
    </source>
</evidence>
<evidence type="ECO:0000313" key="4">
    <source>
        <dbReference type="EMBL" id="RAK64216.1"/>
    </source>
</evidence>
<protein>
    <submittedName>
        <fullName evidence="4">Response regulator</fullName>
    </submittedName>
</protein>
<dbReference type="EMBL" id="QFYS01000006">
    <property type="protein sequence ID" value="RAK64216.1"/>
    <property type="molecule type" value="Genomic_DNA"/>
</dbReference>
<organism evidence="4 5">
    <name type="scientific">Phenylobacterium kunshanense</name>
    <dbReference type="NCBI Taxonomy" id="1445034"/>
    <lineage>
        <taxon>Bacteria</taxon>
        <taxon>Pseudomonadati</taxon>
        <taxon>Pseudomonadota</taxon>
        <taxon>Alphaproteobacteria</taxon>
        <taxon>Caulobacterales</taxon>
        <taxon>Caulobacteraceae</taxon>
        <taxon>Phenylobacterium</taxon>
    </lineage>
</organism>
<accession>A0A328BEB6</accession>
<dbReference type="AlphaFoldDB" id="A0A328BEB6"/>
<dbReference type="PROSITE" id="PS50110">
    <property type="entry name" value="RESPONSE_REGULATORY"/>
    <property type="match status" value="1"/>
</dbReference>
<keyword evidence="1 2" id="KW-0597">Phosphoprotein</keyword>
<proteinExistence type="predicted"/>
<dbReference type="InterPro" id="IPR011006">
    <property type="entry name" value="CheY-like_superfamily"/>
</dbReference>
<evidence type="ECO:0000256" key="1">
    <source>
        <dbReference type="ARBA" id="ARBA00022553"/>
    </source>
</evidence>
<dbReference type="InterPro" id="IPR001789">
    <property type="entry name" value="Sig_transdc_resp-reg_receiver"/>
</dbReference>
<dbReference type="Gene3D" id="3.40.50.2300">
    <property type="match status" value="1"/>
</dbReference>
<dbReference type="SUPFAM" id="SSF52172">
    <property type="entry name" value="CheY-like"/>
    <property type="match status" value="1"/>
</dbReference>
<dbReference type="Proteomes" id="UP000249524">
    <property type="component" value="Unassembled WGS sequence"/>
</dbReference>
<dbReference type="PANTHER" id="PTHR44591">
    <property type="entry name" value="STRESS RESPONSE REGULATOR PROTEIN 1"/>
    <property type="match status" value="1"/>
</dbReference>
<dbReference type="CDD" id="cd00156">
    <property type="entry name" value="REC"/>
    <property type="match status" value="1"/>
</dbReference>
<name>A0A328BEB6_9CAUL</name>
<dbReference type="OrthoDB" id="9786548at2"/>
<sequence length="172" mass="19471">MAEGLAALRLLVVDDNPQMRTIVGTVLKAAGIRDLHYAPNGRVAWHGLAEIKPDICFVDYEMPVMNGLDFLSIVRGLNSPLRFMPVIMLTGHSDELRLTAARDRGVNEFLAKPVSARTILMRLHAVIMRPRPFVTSESYFGPDRRRRTTPSFAGPFRRAEDRVPDRREVFEL</sequence>
<gene>
    <name evidence="4" type="ORF">DJ019_13625</name>
</gene>
<comment type="caution">
    <text evidence="4">The sequence shown here is derived from an EMBL/GenBank/DDBJ whole genome shotgun (WGS) entry which is preliminary data.</text>
</comment>
<dbReference type="PANTHER" id="PTHR44591:SF3">
    <property type="entry name" value="RESPONSE REGULATORY DOMAIN-CONTAINING PROTEIN"/>
    <property type="match status" value="1"/>
</dbReference>
<dbReference type="SMART" id="SM00448">
    <property type="entry name" value="REC"/>
    <property type="match status" value="1"/>
</dbReference>
<feature type="domain" description="Response regulatory" evidence="3">
    <location>
        <begin position="9"/>
        <end position="127"/>
    </location>
</feature>
<dbReference type="RefSeq" id="WP_111276603.1">
    <property type="nucleotide sequence ID" value="NZ_QFYS01000006.1"/>
</dbReference>
<evidence type="ECO:0000259" key="3">
    <source>
        <dbReference type="PROSITE" id="PS50110"/>
    </source>
</evidence>
<evidence type="ECO:0000313" key="5">
    <source>
        <dbReference type="Proteomes" id="UP000249524"/>
    </source>
</evidence>
<reference evidence="4 5" key="1">
    <citation type="submission" date="2018-05" db="EMBL/GenBank/DDBJ databases">
        <authorList>
            <person name="Lanie J.A."/>
            <person name="Ng W.-L."/>
            <person name="Kazmierczak K.M."/>
            <person name="Andrzejewski T.M."/>
            <person name="Davidsen T.M."/>
            <person name="Wayne K.J."/>
            <person name="Tettelin H."/>
            <person name="Glass J.I."/>
            <person name="Rusch D."/>
            <person name="Podicherti R."/>
            <person name="Tsui H.-C.T."/>
            <person name="Winkler M.E."/>
        </authorList>
    </citation>
    <scope>NUCLEOTIDE SEQUENCE [LARGE SCALE GENOMIC DNA]</scope>
    <source>
        <strain evidence="4 5">BUT-10</strain>
    </source>
</reference>
<dbReference type="Pfam" id="PF00072">
    <property type="entry name" value="Response_reg"/>
    <property type="match status" value="1"/>
</dbReference>
<dbReference type="InterPro" id="IPR050595">
    <property type="entry name" value="Bact_response_regulator"/>
</dbReference>